<dbReference type="SUPFAM" id="SSF51735">
    <property type="entry name" value="NAD(P)-binding Rossmann-fold domains"/>
    <property type="match status" value="1"/>
</dbReference>
<dbReference type="PANTHER" id="PTHR43976">
    <property type="entry name" value="SHORT CHAIN DEHYDROGENASE"/>
    <property type="match status" value="1"/>
</dbReference>
<dbReference type="GO" id="GO:0016491">
    <property type="term" value="F:oxidoreductase activity"/>
    <property type="evidence" value="ECO:0007669"/>
    <property type="project" value="UniProtKB-KW"/>
</dbReference>
<dbReference type="GeneID" id="19326533"/>
<organism evidence="3 4">
    <name type="scientific">Phaeoacremonium minimum (strain UCR-PA7)</name>
    <name type="common">Esca disease fungus</name>
    <name type="synonym">Togninia minima</name>
    <dbReference type="NCBI Taxonomy" id="1286976"/>
    <lineage>
        <taxon>Eukaryota</taxon>
        <taxon>Fungi</taxon>
        <taxon>Dikarya</taxon>
        <taxon>Ascomycota</taxon>
        <taxon>Pezizomycotina</taxon>
        <taxon>Sordariomycetes</taxon>
        <taxon>Sordariomycetidae</taxon>
        <taxon>Togniniales</taxon>
        <taxon>Togniniaceae</taxon>
        <taxon>Phaeoacremonium</taxon>
    </lineage>
</organism>
<dbReference type="EMBL" id="KB933210">
    <property type="protein sequence ID" value="EON98594.1"/>
    <property type="molecule type" value="Genomic_DNA"/>
</dbReference>
<dbReference type="Gene3D" id="3.40.50.720">
    <property type="entry name" value="NAD(P)-binding Rossmann-like Domain"/>
    <property type="match status" value="1"/>
</dbReference>
<evidence type="ECO:0000256" key="1">
    <source>
        <dbReference type="ARBA" id="ARBA00006484"/>
    </source>
</evidence>
<gene>
    <name evidence="3" type="ORF">UCRPA7_5929</name>
</gene>
<sequence length="104" mass="11346">MAPSVWFITGTTSGIGAALLNHIIERGDKVIAAGRQVEQKLSPLKSDNVAILELDITAGWKEIEAKAKIAWQIFGHIDILMNNAGISAMKSFEDAEYSQHNLIL</sequence>
<protein>
    <submittedName>
        <fullName evidence="3">Putative short-chain oxidoreductase protein</fullName>
    </submittedName>
</protein>
<comment type="similarity">
    <text evidence="1">Belongs to the short-chain dehydrogenases/reductases (SDR) family.</text>
</comment>
<dbReference type="Proteomes" id="UP000014074">
    <property type="component" value="Unassembled WGS sequence"/>
</dbReference>
<name>R8BH35_PHAM7</name>
<dbReference type="PANTHER" id="PTHR43976:SF16">
    <property type="entry name" value="SHORT-CHAIN DEHYDROGENASE_REDUCTASE FAMILY PROTEIN"/>
    <property type="match status" value="1"/>
</dbReference>
<dbReference type="Pfam" id="PF00106">
    <property type="entry name" value="adh_short"/>
    <property type="match status" value="1"/>
</dbReference>
<dbReference type="KEGG" id="tmn:UCRPA7_5929"/>
<evidence type="ECO:0000313" key="3">
    <source>
        <dbReference type="EMBL" id="EON98594.1"/>
    </source>
</evidence>
<dbReference type="PRINTS" id="PR00081">
    <property type="entry name" value="GDHRDH"/>
</dbReference>
<dbReference type="RefSeq" id="XP_007916663.1">
    <property type="nucleotide sequence ID" value="XM_007918472.1"/>
</dbReference>
<dbReference type="InterPro" id="IPR051911">
    <property type="entry name" value="SDR_oxidoreductase"/>
</dbReference>
<dbReference type="OrthoDB" id="1274115at2759"/>
<dbReference type="AlphaFoldDB" id="R8BH35"/>
<evidence type="ECO:0000256" key="2">
    <source>
        <dbReference type="ARBA" id="ARBA00023002"/>
    </source>
</evidence>
<keyword evidence="4" id="KW-1185">Reference proteome</keyword>
<accession>R8BH35</accession>
<dbReference type="InterPro" id="IPR036291">
    <property type="entry name" value="NAD(P)-bd_dom_sf"/>
</dbReference>
<dbReference type="eggNOG" id="KOG0725">
    <property type="taxonomic scope" value="Eukaryota"/>
</dbReference>
<keyword evidence="2" id="KW-0560">Oxidoreductase</keyword>
<reference evidence="4" key="1">
    <citation type="journal article" date="2013" name="Genome Announc.">
        <title>Draft genome sequence of the ascomycete Phaeoacremonium aleophilum strain UCR-PA7, a causal agent of the esca disease complex in grapevines.</title>
        <authorList>
            <person name="Blanco-Ulate B."/>
            <person name="Rolshausen P."/>
            <person name="Cantu D."/>
        </authorList>
    </citation>
    <scope>NUCLEOTIDE SEQUENCE [LARGE SCALE GENOMIC DNA]</scope>
    <source>
        <strain evidence="4">UCR-PA7</strain>
    </source>
</reference>
<proteinExistence type="inferred from homology"/>
<dbReference type="InterPro" id="IPR002347">
    <property type="entry name" value="SDR_fam"/>
</dbReference>
<dbReference type="HOGENOM" id="CLU_010194_2_18_1"/>
<evidence type="ECO:0000313" key="4">
    <source>
        <dbReference type="Proteomes" id="UP000014074"/>
    </source>
</evidence>